<dbReference type="Pfam" id="PF00861">
    <property type="entry name" value="Ribosomal_L18p"/>
    <property type="match status" value="1"/>
</dbReference>
<name>A0AAX3BAP4_9SPIR</name>
<keyword evidence="3 7" id="KW-0694">RNA-binding</keyword>
<evidence type="ECO:0000256" key="3">
    <source>
        <dbReference type="ARBA" id="ARBA00022884"/>
    </source>
</evidence>
<accession>A0AAX3BAP4</accession>
<dbReference type="KEGG" id="taqu:KDW03_05975"/>
<dbReference type="InterPro" id="IPR004389">
    <property type="entry name" value="Ribosomal_uL18_bac-type"/>
</dbReference>
<dbReference type="GO" id="GO:0008097">
    <property type="term" value="F:5S rRNA binding"/>
    <property type="evidence" value="ECO:0007669"/>
    <property type="project" value="TreeGrafter"/>
</dbReference>
<keyword evidence="4 7" id="KW-0689">Ribosomal protein</keyword>
<comment type="similarity">
    <text evidence="1 7">Belongs to the universal ribosomal protein uL18 family.</text>
</comment>
<dbReference type="GO" id="GO:0006412">
    <property type="term" value="P:translation"/>
    <property type="evidence" value="ECO:0007669"/>
    <property type="project" value="UniProtKB-UniRule"/>
</dbReference>
<comment type="subunit">
    <text evidence="7">Part of the 50S ribosomal subunit; part of the 5S rRNA/L5/L18/L25 subcomplex. Contacts the 5S and 23S rRNAs.</text>
</comment>
<gene>
    <name evidence="7 8" type="primary">rplR</name>
    <name evidence="8" type="ORF">KDW03_05975</name>
</gene>
<dbReference type="GO" id="GO:0003735">
    <property type="term" value="F:structural constituent of ribosome"/>
    <property type="evidence" value="ECO:0007669"/>
    <property type="project" value="InterPro"/>
</dbReference>
<organism evidence="8 9">
    <name type="scientific">Thermospira aquatica</name>
    <dbReference type="NCBI Taxonomy" id="2828656"/>
    <lineage>
        <taxon>Bacteria</taxon>
        <taxon>Pseudomonadati</taxon>
        <taxon>Spirochaetota</taxon>
        <taxon>Spirochaetia</taxon>
        <taxon>Brevinematales</taxon>
        <taxon>Thermospiraceae</taxon>
        <taxon>Thermospira</taxon>
    </lineage>
</organism>
<evidence type="ECO:0000256" key="5">
    <source>
        <dbReference type="ARBA" id="ARBA00023274"/>
    </source>
</evidence>
<comment type="function">
    <text evidence="7">This is one of the proteins that bind and probably mediate the attachment of the 5S RNA into the large ribosomal subunit, where it forms part of the central protuberance.</text>
</comment>
<dbReference type="NCBIfam" id="TIGR00060">
    <property type="entry name" value="L18_bact"/>
    <property type="match status" value="1"/>
</dbReference>
<reference evidence="8" key="2">
    <citation type="submission" date="2022-06" db="EMBL/GenBank/DDBJ databases">
        <title>Thermospira aquatica gen. nov., sp. nov.</title>
        <authorList>
            <person name="Ben Ali Gam Z."/>
            <person name="Labat M."/>
        </authorList>
    </citation>
    <scope>NUCLEOTIDE SEQUENCE</scope>
    <source>
        <strain evidence="8">F1F22</strain>
    </source>
</reference>
<dbReference type="Gene3D" id="3.30.420.100">
    <property type="match status" value="1"/>
</dbReference>
<dbReference type="HAMAP" id="MF_01337_B">
    <property type="entry name" value="Ribosomal_uL18_B"/>
    <property type="match status" value="1"/>
</dbReference>
<keyword evidence="9" id="KW-1185">Reference proteome</keyword>
<sequence>MIDKVKVKQERWQKAKKRSKKHLKVAQDACRIVVFKSNKYLYAQIVDAENRVLGCVSSISKELKDKKLGKNIASAEAIGQALAEKIKSLKVKKVVFDRNGYKYHGKVKALADACRKAGIQF</sequence>
<evidence type="ECO:0000256" key="4">
    <source>
        <dbReference type="ARBA" id="ARBA00022980"/>
    </source>
</evidence>
<dbReference type="PANTHER" id="PTHR12899:SF3">
    <property type="entry name" value="LARGE RIBOSOMAL SUBUNIT PROTEIN UL18M"/>
    <property type="match status" value="1"/>
</dbReference>
<reference evidence="8" key="1">
    <citation type="submission" date="2021-04" db="EMBL/GenBank/DDBJ databases">
        <authorList>
            <person name="Postec A."/>
        </authorList>
    </citation>
    <scope>NUCLEOTIDE SEQUENCE</scope>
    <source>
        <strain evidence="8">F1F22</strain>
    </source>
</reference>
<evidence type="ECO:0000313" key="8">
    <source>
        <dbReference type="EMBL" id="URA09054.1"/>
    </source>
</evidence>
<dbReference type="AlphaFoldDB" id="A0AAX3BAP4"/>
<evidence type="ECO:0000256" key="1">
    <source>
        <dbReference type="ARBA" id="ARBA00007116"/>
    </source>
</evidence>
<dbReference type="GO" id="GO:0022625">
    <property type="term" value="C:cytosolic large ribosomal subunit"/>
    <property type="evidence" value="ECO:0007669"/>
    <property type="project" value="TreeGrafter"/>
</dbReference>
<proteinExistence type="inferred from homology"/>
<dbReference type="InterPro" id="IPR005484">
    <property type="entry name" value="Ribosomal_uL18_bac/plant/anim"/>
</dbReference>
<dbReference type="PANTHER" id="PTHR12899">
    <property type="entry name" value="39S RIBOSOMAL PROTEIN L18, MITOCHONDRIAL"/>
    <property type="match status" value="1"/>
</dbReference>
<keyword evidence="5 7" id="KW-0687">Ribonucleoprotein</keyword>
<dbReference type="SUPFAM" id="SSF53137">
    <property type="entry name" value="Translational machinery components"/>
    <property type="match status" value="1"/>
</dbReference>
<keyword evidence="2 7" id="KW-0699">rRNA-binding</keyword>
<dbReference type="CDD" id="cd00432">
    <property type="entry name" value="Ribosomal_L18_L5e"/>
    <property type="match status" value="1"/>
</dbReference>
<dbReference type="Proteomes" id="UP001056539">
    <property type="component" value="Chromosome"/>
</dbReference>
<protein>
    <recommendedName>
        <fullName evidence="6 7">Large ribosomal subunit protein uL18</fullName>
    </recommendedName>
</protein>
<dbReference type="RefSeq" id="WP_271434180.1">
    <property type="nucleotide sequence ID" value="NZ_CP073355.1"/>
</dbReference>
<evidence type="ECO:0000256" key="2">
    <source>
        <dbReference type="ARBA" id="ARBA00022730"/>
    </source>
</evidence>
<evidence type="ECO:0000256" key="7">
    <source>
        <dbReference type="HAMAP-Rule" id="MF_01337"/>
    </source>
</evidence>
<dbReference type="EMBL" id="CP073355">
    <property type="protein sequence ID" value="URA09054.1"/>
    <property type="molecule type" value="Genomic_DNA"/>
</dbReference>
<evidence type="ECO:0000313" key="9">
    <source>
        <dbReference type="Proteomes" id="UP001056539"/>
    </source>
</evidence>
<evidence type="ECO:0000256" key="6">
    <source>
        <dbReference type="ARBA" id="ARBA00035197"/>
    </source>
</evidence>
<dbReference type="InterPro" id="IPR057268">
    <property type="entry name" value="Ribosomal_L18"/>
</dbReference>